<keyword evidence="2" id="KW-1185">Reference proteome</keyword>
<evidence type="ECO:0000313" key="1">
    <source>
        <dbReference type="EMBL" id="VDO75482.1"/>
    </source>
</evidence>
<sequence>MKKSWDDMEWETETKMEKYLQIYVHLSNCSIIFAQTFTHKVAWISSEHITEEQIYQMCIDKNFRNTTEEVRTRSGADVGFRSSPGGSITQPSFEILNTQRIQDSFQQQVQSFKGCNEARRIYYGGLLEKYQCSINLNVSRGFGFEKTSSYEMCHDINSGQNQVKR</sequence>
<proteinExistence type="predicted"/>
<gene>
    <name evidence="1" type="ORF">SMRZ_LOCUS7273</name>
</gene>
<dbReference type="AlphaFoldDB" id="A0A183LTZ8"/>
<evidence type="ECO:0000313" key="2">
    <source>
        <dbReference type="Proteomes" id="UP000277204"/>
    </source>
</evidence>
<name>A0A183LTZ8_9TREM</name>
<organism evidence="1 2">
    <name type="scientific">Schistosoma margrebowiei</name>
    <dbReference type="NCBI Taxonomy" id="48269"/>
    <lineage>
        <taxon>Eukaryota</taxon>
        <taxon>Metazoa</taxon>
        <taxon>Spiralia</taxon>
        <taxon>Lophotrochozoa</taxon>
        <taxon>Platyhelminthes</taxon>
        <taxon>Trematoda</taxon>
        <taxon>Digenea</taxon>
        <taxon>Strigeidida</taxon>
        <taxon>Schistosomatoidea</taxon>
        <taxon>Schistosomatidae</taxon>
        <taxon>Schistosoma</taxon>
    </lineage>
</organism>
<dbReference type="EMBL" id="UZAI01002898">
    <property type="protein sequence ID" value="VDO75482.1"/>
    <property type="molecule type" value="Genomic_DNA"/>
</dbReference>
<dbReference type="Proteomes" id="UP000277204">
    <property type="component" value="Unassembled WGS sequence"/>
</dbReference>
<protein>
    <submittedName>
        <fullName evidence="1">Uncharacterized protein</fullName>
    </submittedName>
</protein>
<accession>A0A183LTZ8</accession>
<reference evidence="1 2" key="1">
    <citation type="submission" date="2018-11" db="EMBL/GenBank/DDBJ databases">
        <authorList>
            <consortium name="Pathogen Informatics"/>
        </authorList>
    </citation>
    <scope>NUCLEOTIDE SEQUENCE [LARGE SCALE GENOMIC DNA]</scope>
    <source>
        <strain evidence="1 2">Zambia</strain>
    </source>
</reference>